<reference evidence="2" key="1">
    <citation type="submission" date="2021-02" db="EMBL/GenBank/DDBJ databases">
        <authorList>
            <person name="Nowell W R."/>
        </authorList>
    </citation>
    <scope>NUCLEOTIDE SEQUENCE</scope>
</reference>
<proteinExistence type="predicted"/>
<feature type="region of interest" description="Disordered" evidence="1">
    <location>
        <begin position="62"/>
        <end position="87"/>
    </location>
</feature>
<comment type="caution">
    <text evidence="2">The sequence shown here is derived from an EMBL/GenBank/DDBJ whole genome shotgun (WGS) entry which is preliminary data.</text>
</comment>
<organism evidence="2 3">
    <name type="scientific">Rotaria sordida</name>
    <dbReference type="NCBI Taxonomy" id="392033"/>
    <lineage>
        <taxon>Eukaryota</taxon>
        <taxon>Metazoa</taxon>
        <taxon>Spiralia</taxon>
        <taxon>Gnathifera</taxon>
        <taxon>Rotifera</taxon>
        <taxon>Eurotatoria</taxon>
        <taxon>Bdelloidea</taxon>
        <taxon>Philodinida</taxon>
        <taxon>Philodinidae</taxon>
        <taxon>Rotaria</taxon>
    </lineage>
</organism>
<name>A0A820KYS1_9BILA</name>
<sequence>MNEAEEDIDAWLTFVYLKGEQFYGSRIAALDLGDGSTQITYNPSLSNTSLAEKLNSLLKAQQPIETEQSNTFRDPLLKKKKETNVKN</sequence>
<evidence type="ECO:0000313" key="3">
    <source>
        <dbReference type="Proteomes" id="UP000663836"/>
    </source>
</evidence>
<dbReference type="Gene3D" id="3.30.420.150">
    <property type="entry name" value="Exopolyphosphatase. Domain 2"/>
    <property type="match status" value="1"/>
</dbReference>
<evidence type="ECO:0000256" key="1">
    <source>
        <dbReference type="SAM" id="MobiDB-lite"/>
    </source>
</evidence>
<feature type="compositionally biased region" description="Polar residues" evidence="1">
    <location>
        <begin position="63"/>
        <end position="72"/>
    </location>
</feature>
<protein>
    <submittedName>
        <fullName evidence="2">Uncharacterized protein</fullName>
    </submittedName>
</protein>
<dbReference type="Proteomes" id="UP000663836">
    <property type="component" value="Unassembled WGS sequence"/>
</dbReference>
<dbReference type="AlphaFoldDB" id="A0A820KYS1"/>
<gene>
    <name evidence="2" type="ORF">JBS370_LOCUS41740</name>
</gene>
<accession>A0A820KYS1</accession>
<dbReference type="EMBL" id="CAJOBD010048645">
    <property type="protein sequence ID" value="CAF4344562.1"/>
    <property type="molecule type" value="Genomic_DNA"/>
</dbReference>
<evidence type="ECO:0000313" key="2">
    <source>
        <dbReference type="EMBL" id="CAF4344562.1"/>
    </source>
</evidence>